<accession>A0ABZ2M1C3</accession>
<evidence type="ECO:0000256" key="1">
    <source>
        <dbReference type="SAM" id="MobiDB-lite"/>
    </source>
</evidence>
<reference evidence="2 3" key="1">
    <citation type="submission" date="2021-12" db="EMBL/GenBank/DDBJ databases">
        <title>Discovery of the Pendulisporaceae a myxobacterial family with distinct sporulation behavior and unique specialized metabolism.</title>
        <authorList>
            <person name="Garcia R."/>
            <person name="Popoff A."/>
            <person name="Bader C.D."/>
            <person name="Loehr J."/>
            <person name="Walesch S."/>
            <person name="Walt C."/>
            <person name="Boldt J."/>
            <person name="Bunk B."/>
            <person name="Haeckl F.J.F.P.J."/>
            <person name="Gunesch A.P."/>
            <person name="Birkelbach J."/>
            <person name="Nuebel U."/>
            <person name="Pietschmann T."/>
            <person name="Bach T."/>
            <person name="Mueller R."/>
        </authorList>
    </citation>
    <scope>NUCLEOTIDE SEQUENCE [LARGE SCALE GENOMIC DNA]</scope>
    <source>
        <strain evidence="2 3">MSr11954</strain>
    </source>
</reference>
<feature type="region of interest" description="Disordered" evidence="1">
    <location>
        <begin position="166"/>
        <end position="209"/>
    </location>
</feature>
<organism evidence="2 3">
    <name type="scientific">Pendulispora albinea</name>
    <dbReference type="NCBI Taxonomy" id="2741071"/>
    <lineage>
        <taxon>Bacteria</taxon>
        <taxon>Pseudomonadati</taxon>
        <taxon>Myxococcota</taxon>
        <taxon>Myxococcia</taxon>
        <taxon>Myxococcales</taxon>
        <taxon>Sorangiineae</taxon>
        <taxon>Pendulisporaceae</taxon>
        <taxon>Pendulispora</taxon>
    </lineage>
</organism>
<name>A0ABZ2M1C3_9BACT</name>
<keyword evidence="3" id="KW-1185">Reference proteome</keyword>
<evidence type="ECO:0008006" key="4">
    <source>
        <dbReference type="Google" id="ProtNLM"/>
    </source>
</evidence>
<sequence>MDSYVLLAATLVFAVYLVFRFRPSVFSRSRRASRGAARTALRDAKARLHLATTDEARAACLGDAAEASANAGLANGAVGYYIRAMRLEPHSAALVDRAASSLAEHPRALETLLWRRLGAQAWTGPAAAATHAAIRHLAILYTRPPLRHTVRARTFAHALAALAPDLPPIDMGDARAPSPSGPSTPTTPSSPEPRTASGARGDGSAPANP</sequence>
<proteinExistence type="predicted"/>
<feature type="compositionally biased region" description="Low complexity" evidence="1">
    <location>
        <begin position="177"/>
        <end position="197"/>
    </location>
</feature>
<dbReference type="Proteomes" id="UP001370348">
    <property type="component" value="Chromosome"/>
</dbReference>
<dbReference type="EMBL" id="CP089984">
    <property type="protein sequence ID" value="WXB16375.1"/>
    <property type="molecule type" value="Genomic_DNA"/>
</dbReference>
<protein>
    <recommendedName>
        <fullName evidence="4">Tetratricopeptide repeat protein</fullName>
    </recommendedName>
</protein>
<gene>
    <name evidence="2" type="ORF">LZC94_03645</name>
</gene>
<evidence type="ECO:0000313" key="2">
    <source>
        <dbReference type="EMBL" id="WXB16375.1"/>
    </source>
</evidence>
<dbReference type="RefSeq" id="WP_394825999.1">
    <property type="nucleotide sequence ID" value="NZ_CP089984.1"/>
</dbReference>
<evidence type="ECO:0000313" key="3">
    <source>
        <dbReference type="Proteomes" id="UP001370348"/>
    </source>
</evidence>